<sequence length="80" mass="8735">MSNFEFAAGALLEHPMNPAWTWVLPEWYTVRLIKPLRTLDRLVLTTLAEAAGTAMVADAIVAAMAATNIRAIGLRTVLKV</sequence>
<dbReference type="AlphaFoldDB" id="A0A4Y4C900"/>
<evidence type="ECO:0000313" key="1">
    <source>
        <dbReference type="EMBL" id="GEC87623.1"/>
    </source>
</evidence>
<dbReference type="EMBL" id="BJNT01000034">
    <property type="protein sequence ID" value="GEC87623.1"/>
    <property type="molecule type" value="Genomic_DNA"/>
</dbReference>
<comment type="caution">
    <text evidence="1">The sequence shown here is derived from an EMBL/GenBank/DDBJ whole genome shotgun (WGS) entry which is preliminary data.</text>
</comment>
<gene>
    <name evidence="1" type="ORF">CVA01_29370</name>
</gene>
<dbReference type="Proteomes" id="UP000319986">
    <property type="component" value="Unassembled WGS sequence"/>
</dbReference>
<reference evidence="1 2" key="1">
    <citation type="submission" date="2019-06" db="EMBL/GenBank/DDBJ databases">
        <title>Whole genome shotgun sequence of Corynebacterium variabile NBRC 15286.</title>
        <authorList>
            <person name="Hosoyama A."/>
            <person name="Uohara A."/>
            <person name="Ohji S."/>
            <person name="Ichikawa N."/>
        </authorList>
    </citation>
    <scope>NUCLEOTIDE SEQUENCE [LARGE SCALE GENOMIC DNA]</scope>
    <source>
        <strain evidence="1 2">NBRC 15286</strain>
    </source>
</reference>
<organism evidence="1 2">
    <name type="scientific">Corynebacterium variabile</name>
    <dbReference type="NCBI Taxonomy" id="1727"/>
    <lineage>
        <taxon>Bacteria</taxon>
        <taxon>Bacillati</taxon>
        <taxon>Actinomycetota</taxon>
        <taxon>Actinomycetes</taxon>
        <taxon>Mycobacteriales</taxon>
        <taxon>Corynebacteriaceae</taxon>
        <taxon>Corynebacterium</taxon>
    </lineage>
</organism>
<evidence type="ECO:0000313" key="2">
    <source>
        <dbReference type="Proteomes" id="UP000319986"/>
    </source>
</evidence>
<protein>
    <submittedName>
        <fullName evidence="1">Uncharacterized protein</fullName>
    </submittedName>
</protein>
<name>A0A4Y4C900_9CORY</name>
<accession>A0A4Y4C900</accession>
<proteinExistence type="predicted"/>